<dbReference type="Proteomes" id="UP000054770">
    <property type="component" value="Unassembled WGS sequence"/>
</dbReference>
<gene>
    <name evidence="1" type="ORF">AWB68_02841</name>
</gene>
<keyword evidence="2" id="KW-1185">Reference proteome</keyword>
<evidence type="ECO:0000313" key="1">
    <source>
        <dbReference type="EMBL" id="SAL57700.1"/>
    </source>
</evidence>
<evidence type="ECO:0000313" key="2">
    <source>
        <dbReference type="Proteomes" id="UP000054770"/>
    </source>
</evidence>
<comment type="caution">
    <text evidence="1">The sequence shown here is derived from an EMBL/GenBank/DDBJ whole genome shotgun (WGS) entry which is preliminary data.</text>
</comment>
<protein>
    <submittedName>
        <fullName evidence="1">Uridylyltransferase</fullName>
    </submittedName>
</protein>
<dbReference type="EMBL" id="FCON02000025">
    <property type="protein sequence ID" value="SAL57700.1"/>
    <property type="molecule type" value="Genomic_DNA"/>
</dbReference>
<dbReference type="InterPro" id="IPR024651">
    <property type="entry name" value="FAD-SLDH_ssu"/>
</dbReference>
<sequence>MPIIAQPPFNRLDACFDGNGSHMSKPHHDDERRFVLGALASAVMLVFAPGAVAASAGAAGAAPAVPAGIDAFLALSRKLTGRPGFDPTLARRVYDALSSADSEFAAKVAALDKWIATHGGTPSDVITDALQADQPKLAALVGTVMRAWYLGLAGLAPGERVIAYERALMFDPVSDVLTIPSYCRDAPMFYWTHNPASAA</sequence>
<accession>A0A158INR7</accession>
<dbReference type="AlphaFoldDB" id="A0A158INR7"/>
<keyword evidence="1" id="KW-0808">Transferase</keyword>
<keyword evidence="1" id="KW-0548">Nucleotidyltransferase</keyword>
<dbReference type="GO" id="GO:0016779">
    <property type="term" value="F:nucleotidyltransferase activity"/>
    <property type="evidence" value="ECO:0007669"/>
    <property type="project" value="UniProtKB-KW"/>
</dbReference>
<name>A0A158INR7_9BURK</name>
<dbReference type="Pfam" id="PF12318">
    <property type="entry name" value="FAD-SLDH"/>
    <property type="match status" value="1"/>
</dbReference>
<reference evidence="1" key="1">
    <citation type="submission" date="2016-01" db="EMBL/GenBank/DDBJ databases">
        <authorList>
            <person name="Peeters C."/>
        </authorList>
    </citation>
    <scope>NUCLEOTIDE SEQUENCE [LARGE SCALE GENOMIC DNA]</scope>
    <source>
        <strain evidence="1">LMG 22940</strain>
    </source>
</reference>
<proteinExistence type="predicted"/>
<organism evidence="1 2">
    <name type="scientific">Caballeronia choica</name>
    <dbReference type="NCBI Taxonomy" id="326476"/>
    <lineage>
        <taxon>Bacteria</taxon>
        <taxon>Pseudomonadati</taxon>
        <taxon>Pseudomonadota</taxon>
        <taxon>Betaproteobacteria</taxon>
        <taxon>Burkholderiales</taxon>
        <taxon>Burkholderiaceae</taxon>
        <taxon>Caballeronia</taxon>
    </lineage>
</organism>